<keyword evidence="3" id="KW-1185">Reference proteome</keyword>
<gene>
    <name evidence="2" type="ORF">DNTS_023924</name>
</gene>
<accession>A0A553MUZ3</accession>
<feature type="region of interest" description="Disordered" evidence="1">
    <location>
        <begin position="282"/>
        <end position="312"/>
    </location>
</feature>
<evidence type="ECO:0000313" key="3">
    <source>
        <dbReference type="Proteomes" id="UP000316079"/>
    </source>
</evidence>
<organism evidence="2 3">
    <name type="scientific">Danionella cerebrum</name>
    <dbReference type="NCBI Taxonomy" id="2873325"/>
    <lineage>
        <taxon>Eukaryota</taxon>
        <taxon>Metazoa</taxon>
        <taxon>Chordata</taxon>
        <taxon>Craniata</taxon>
        <taxon>Vertebrata</taxon>
        <taxon>Euteleostomi</taxon>
        <taxon>Actinopterygii</taxon>
        <taxon>Neopterygii</taxon>
        <taxon>Teleostei</taxon>
        <taxon>Ostariophysi</taxon>
        <taxon>Cypriniformes</taxon>
        <taxon>Danionidae</taxon>
        <taxon>Danioninae</taxon>
        <taxon>Danionella</taxon>
    </lineage>
</organism>
<comment type="caution">
    <text evidence="2">The sequence shown here is derived from an EMBL/GenBank/DDBJ whole genome shotgun (WGS) entry which is preliminary data.</text>
</comment>
<proteinExistence type="predicted"/>
<reference evidence="2 3" key="1">
    <citation type="journal article" date="2019" name="Sci. Data">
        <title>Hybrid genome assembly and annotation of Danionella translucida.</title>
        <authorList>
            <person name="Kadobianskyi M."/>
            <person name="Schulze L."/>
            <person name="Schuelke M."/>
            <person name="Judkewitz B."/>
        </authorList>
    </citation>
    <scope>NUCLEOTIDE SEQUENCE [LARGE SCALE GENOMIC DNA]</scope>
    <source>
        <strain evidence="2 3">Bolton</strain>
    </source>
</reference>
<feature type="compositionally biased region" description="Polar residues" evidence="1">
    <location>
        <begin position="299"/>
        <end position="312"/>
    </location>
</feature>
<protein>
    <submittedName>
        <fullName evidence="2">Uncharacterized protein</fullName>
    </submittedName>
</protein>
<name>A0A553MUZ3_9TELE</name>
<dbReference type="Proteomes" id="UP000316079">
    <property type="component" value="Unassembled WGS sequence"/>
</dbReference>
<evidence type="ECO:0000256" key="1">
    <source>
        <dbReference type="SAM" id="MobiDB-lite"/>
    </source>
</evidence>
<dbReference type="AlphaFoldDB" id="A0A553MUZ3"/>
<evidence type="ECO:0000313" key="2">
    <source>
        <dbReference type="EMBL" id="TRY57012.1"/>
    </source>
</evidence>
<feature type="compositionally biased region" description="Basic and acidic residues" evidence="1">
    <location>
        <begin position="284"/>
        <end position="294"/>
    </location>
</feature>
<sequence length="312" mass="34617">MVAPHVFAKTKLLSANTTDVQMNIHVFLQMFPTGKDLETHLADSLSRRQVRDHVSNMIVLEEGTLIANRADVPRHSLVHVRVQPKLSFPQKLLPTSLTALGVLLQLPAFDEHLATPPASANVSHMLKTNPQSSHVKVRPNRGRSFRAELRLDVLFLKSQGWSKTVSESGGGCATITSSAGLTVAMLTFWREVVVETFVARSFSEGLGRGCSNIRTPNIIFPPTVLDEEEEDEDEDDADDEGVKLDVRMSRKSSSENLRRVKLISRAKPLLCSADERTSAQPLCELEHRSTEIRPRSRKSSPPQHTQICDTAT</sequence>
<dbReference type="EMBL" id="SRMA01027249">
    <property type="protein sequence ID" value="TRY57012.1"/>
    <property type="molecule type" value="Genomic_DNA"/>
</dbReference>